<feature type="region of interest" description="Disordered" evidence="4">
    <location>
        <begin position="401"/>
        <end position="449"/>
    </location>
</feature>
<feature type="compositionally biased region" description="Pro residues" evidence="4">
    <location>
        <begin position="438"/>
        <end position="449"/>
    </location>
</feature>
<name>A0A4Z1NRV7_9PEZI</name>
<dbReference type="GO" id="GO:0005829">
    <property type="term" value="C:cytosol"/>
    <property type="evidence" value="ECO:0007669"/>
    <property type="project" value="TreeGrafter"/>
</dbReference>
<dbReference type="FunFam" id="2.20.25.10:FF:000011">
    <property type="entry name" value="peptide-N(4)-(N-acetyl-beta- glucosaminyl)asparagine amidase"/>
    <property type="match status" value="1"/>
</dbReference>
<dbReference type="GO" id="GO:0006516">
    <property type="term" value="P:glycoprotein catabolic process"/>
    <property type="evidence" value="ECO:0007669"/>
    <property type="project" value="TreeGrafter"/>
</dbReference>
<dbReference type="Proteomes" id="UP000298493">
    <property type="component" value="Unassembled WGS sequence"/>
</dbReference>
<reference evidence="6 7" key="1">
    <citation type="submission" date="2019-04" db="EMBL/GenBank/DDBJ databases">
        <title>High contiguity whole genome sequence and gene annotation resource for two Venturia nashicola isolates.</title>
        <authorList>
            <person name="Prokchorchik M."/>
            <person name="Won K."/>
            <person name="Lee Y."/>
            <person name="Choi E.D."/>
            <person name="Segonzac C."/>
            <person name="Sohn K.H."/>
        </authorList>
    </citation>
    <scope>NUCLEOTIDE SEQUENCE [LARGE SCALE GENOMIC DNA]</scope>
    <source>
        <strain evidence="6 7">PRI2</strain>
    </source>
</reference>
<dbReference type="Gene3D" id="3.10.620.30">
    <property type="match status" value="1"/>
</dbReference>
<dbReference type="STRING" id="86259.A0A4Z1NRV7"/>
<feature type="compositionally biased region" description="Polar residues" evidence="4">
    <location>
        <begin position="65"/>
        <end position="80"/>
    </location>
</feature>
<evidence type="ECO:0000313" key="7">
    <source>
        <dbReference type="Proteomes" id="UP000298493"/>
    </source>
</evidence>
<organism evidence="6 7">
    <name type="scientific">Venturia nashicola</name>
    <dbReference type="NCBI Taxonomy" id="86259"/>
    <lineage>
        <taxon>Eukaryota</taxon>
        <taxon>Fungi</taxon>
        <taxon>Dikarya</taxon>
        <taxon>Ascomycota</taxon>
        <taxon>Pezizomycotina</taxon>
        <taxon>Dothideomycetes</taxon>
        <taxon>Pleosporomycetidae</taxon>
        <taxon>Venturiales</taxon>
        <taxon>Venturiaceae</taxon>
        <taxon>Venturia</taxon>
    </lineage>
</organism>
<evidence type="ECO:0000313" key="6">
    <source>
        <dbReference type="EMBL" id="TID13360.1"/>
    </source>
</evidence>
<dbReference type="InterPro" id="IPR050883">
    <property type="entry name" value="PNGase"/>
</dbReference>
<keyword evidence="3" id="KW-0862">Zinc</keyword>
<dbReference type="SMART" id="SM00460">
    <property type="entry name" value="TGc"/>
    <property type="match status" value="1"/>
</dbReference>
<keyword evidence="2" id="KW-0479">Metal-binding</keyword>
<dbReference type="GO" id="GO:0005634">
    <property type="term" value="C:nucleus"/>
    <property type="evidence" value="ECO:0007669"/>
    <property type="project" value="TreeGrafter"/>
</dbReference>
<comment type="caution">
    <text evidence="6">The sequence shown here is derived from an EMBL/GenBank/DDBJ whole genome shotgun (WGS) entry which is preliminary data.</text>
</comment>
<dbReference type="AlphaFoldDB" id="A0A4Z1NRV7"/>
<feature type="domain" description="Transglutaminase-like" evidence="5">
    <location>
        <begin position="234"/>
        <end position="289"/>
    </location>
</feature>
<gene>
    <name evidence="6" type="ORF">E6O75_ATG11276</name>
</gene>
<evidence type="ECO:0000256" key="2">
    <source>
        <dbReference type="ARBA" id="ARBA00022723"/>
    </source>
</evidence>
<dbReference type="PANTHER" id="PTHR12143">
    <property type="entry name" value="PEPTIDE N-GLYCANASE PNGASE -RELATED"/>
    <property type="match status" value="1"/>
</dbReference>
<dbReference type="GO" id="GO:0046872">
    <property type="term" value="F:metal ion binding"/>
    <property type="evidence" value="ECO:0007669"/>
    <property type="project" value="UniProtKB-KW"/>
</dbReference>
<dbReference type="InterPro" id="IPR018325">
    <property type="entry name" value="Rad4/PNGase_transGLS-fold"/>
</dbReference>
<dbReference type="GO" id="GO:0000224">
    <property type="term" value="F:peptide-N4-(N-acetyl-beta-glucosaminyl)asparagine amidase activity"/>
    <property type="evidence" value="ECO:0007669"/>
    <property type="project" value="TreeGrafter"/>
</dbReference>
<evidence type="ECO:0000259" key="5">
    <source>
        <dbReference type="SMART" id="SM00460"/>
    </source>
</evidence>
<feature type="compositionally biased region" description="Polar residues" evidence="4">
    <location>
        <begin position="42"/>
        <end position="55"/>
    </location>
</feature>
<comment type="similarity">
    <text evidence="1">Belongs to the transglutaminase-like superfamily. PNGase family.</text>
</comment>
<keyword evidence="7" id="KW-1185">Reference proteome</keyword>
<dbReference type="Gene3D" id="2.20.25.10">
    <property type="match status" value="1"/>
</dbReference>
<evidence type="ECO:0000256" key="4">
    <source>
        <dbReference type="SAM" id="MobiDB-lite"/>
    </source>
</evidence>
<dbReference type="OrthoDB" id="409136at2759"/>
<sequence>MDHRAGASRRGHSAHRNILDEQRCQDFTDKFRQILSTKRMNELTNKSISRMGSQSARERDYSSPLPDQSPASLPSYSSLRNIPLIPSPPKDARSLRFRAMLNTLSSMPQKWENPGLLDEALKVVPLERIYNEAEEESQILQAEAASLGSGKKAAWGYQDCVVRALMKWFKSSFFSWVNNPPCSMCGHPTIGVGMAAPLPDEQARGGAQVELYQCSFEGCGNFERFPRYNDAFVLLETRRGRVGEWSNCFGMLCRAMGARVRWVWNSEDHVWLEIYSQYRKRWVPVDVCEQAWDKPRLYTDGWHRKLAYCIAFSADGCMDVTRRYVRDFNKWGAERARAPEPVLLYILDEIRAMKRKNLAKQEKFRLEGEEMREYRELQLIVAQSIAAEICKIIPEDFYNGRSSRPVRSDPDAQKAAEARAEAAQAEAERQRLQNARRPPGPRNPEQPPR</sequence>
<dbReference type="PANTHER" id="PTHR12143:SF19">
    <property type="entry name" value="PEPTIDE-N(4)-(N-ACETYL-BETA-GLUCOSAMINYL)ASPARAGINE AMIDASE"/>
    <property type="match status" value="1"/>
</dbReference>
<protein>
    <recommendedName>
        <fullName evidence="5">Transglutaminase-like domain-containing protein</fullName>
    </recommendedName>
</protein>
<dbReference type="InterPro" id="IPR038765">
    <property type="entry name" value="Papain-like_cys_pep_sf"/>
</dbReference>
<feature type="compositionally biased region" description="Basic and acidic residues" evidence="4">
    <location>
        <begin position="406"/>
        <end position="431"/>
    </location>
</feature>
<dbReference type="InterPro" id="IPR002931">
    <property type="entry name" value="Transglutaminase-like"/>
</dbReference>
<feature type="region of interest" description="Disordered" evidence="4">
    <location>
        <begin position="42"/>
        <end position="80"/>
    </location>
</feature>
<evidence type="ECO:0000256" key="3">
    <source>
        <dbReference type="ARBA" id="ARBA00022833"/>
    </source>
</evidence>
<dbReference type="EMBL" id="SNSC02000026">
    <property type="protein sequence ID" value="TID13360.1"/>
    <property type="molecule type" value="Genomic_DNA"/>
</dbReference>
<proteinExistence type="inferred from homology"/>
<evidence type="ECO:0000256" key="1">
    <source>
        <dbReference type="ARBA" id="ARBA00009390"/>
    </source>
</evidence>
<dbReference type="SUPFAM" id="SSF54001">
    <property type="entry name" value="Cysteine proteinases"/>
    <property type="match status" value="1"/>
</dbReference>
<accession>A0A4Z1NRV7</accession>
<dbReference type="Pfam" id="PF03835">
    <property type="entry name" value="Rad4"/>
    <property type="match status" value="1"/>
</dbReference>